<dbReference type="Pfam" id="PF22562">
    <property type="entry name" value="UBA_7"/>
    <property type="match status" value="2"/>
</dbReference>
<feature type="domain" description="UBA" evidence="1">
    <location>
        <begin position="213"/>
        <end position="253"/>
    </location>
</feature>
<comment type="caution">
    <text evidence="2">The sequence shown here is derived from an EMBL/GenBank/DDBJ whole genome shotgun (WGS) entry which is preliminary data.</text>
</comment>
<dbReference type="InterPro" id="IPR041927">
    <property type="entry name" value="UBA2_UBAC1"/>
</dbReference>
<accession>A0ABP1P4F8</accession>
<dbReference type="PANTHER" id="PTHR46738:SF1">
    <property type="entry name" value="UBIQUITIN-ASSOCIATED DOMAIN-CONTAINING PROTEIN 1"/>
    <property type="match status" value="1"/>
</dbReference>
<reference evidence="2 3" key="1">
    <citation type="submission" date="2024-08" db="EMBL/GenBank/DDBJ databases">
        <authorList>
            <person name="Will J Nash"/>
            <person name="Angela Man"/>
            <person name="Seanna McTaggart"/>
            <person name="Kendall Baker"/>
            <person name="Tom Barker"/>
            <person name="Leah Catchpole"/>
            <person name="Alex Durrant"/>
            <person name="Karim Gharbi"/>
            <person name="Naomi Irish"/>
            <person name="Gemy Kaithakottil"/>
            <person name="Debby Ku"/>
            <person name="Aaliyah Providence"/>
            <person name="Felix Shaw"/>
            <person name="David Swarbreck"/>
            <person name="Chris Watkins"/>
            <person name="Ann M. McCartney"/>
            <person name="Giulio Formenti"/>
            <person name="Alice Mouton"/>
            <person name="Noel Vella"/>
            <person name="Bjorn M von Reumont"/>
            <person name="Adriana Vella"/>
            <person name="Wilfried Haerty"/>
        </authorList>
    </citation>
    <scope>NUCLEOTIDE SEQUENCE [LARGE SCALE GENOMIC DNA]</scope>
</reference>
<gene>
    <name evidence="2" type="ORF">XYLVIOL_LOCUS8696</name>
</gene>
<proteinExistence type="predicted"/>
<dbReference type="CDD" id="cd14304">
    <property type="entry name" value="UBA2_KPC2"/>
    <property type="match status" value="1"/>
</dbReference>
<dbReference type="SMART" id="SM00165">
    <property type="entry name" value="UBA"/>
    <property type="match status" value="2"/>
</dbReference>
<keyword evidence="3" id="KW-1185">Reference proteome</keyword>
<protein>
    <recommendedName>
        <fullName evidence="1">UBA domain-containing protein</fullName>
    </recommendedName>
</protein>
<organism evidence="2 3">
    <name type="scientific">Xylocopa violacea</name>
    <name type="common">Violet carpenter bee</name>
    <name type="synonym">Apis violacea</name>
    <dbReference type="NCBI Taxonomy" id="135666"/>
    <lineage>
        <taxon>Eukaryota</taxon>
        <taxon>Metazoa</taxon>
        <taxon>Ecdysozoa</taxon>
        <taxon>Arthropoda</taxon>
        <taxon>Hexapoda</taxon>
        <taxon>Insecta</taxon>
        <taxon>Pterygota</taxon>
        <taxon>Neoptera</taxon>
        <taxon>Endopterygota</taxon>
        <taxon>Hymenoptera</taxon>
        <taxon>Apocrita</taxon>
        <taxon>Aculeata</taxon>
        <taxon>Apoidea</taxon>
        <taxon>Anthophila</taxon>
        <taxon>Apidae</taxon>
        <taxon>Xylocopa</taxon>
        <taxon>Xylocopa</taxon>
    </lineage>
</organism>
<feature type="domain" description="UBA" evidence="1">
    <location>
        <begin position="304"/>
        <end position="344"/>
    </location>
</feature>
<evidence type="ECO:0000313" key="3">
    <source>
        <dbReference type="Proteomes" id="UP001642520"/>
    </source>
</evidence>
<dbReference type="InterPro" id="IPR009060">
    <property type="entry name" value="UBA-like_sf"/>
</dbReference>
<evidence type="ECO:0000259" key="1">
    <source>
        <dbReference type="PROSITE" id="PS50030"/>
    </source>
</evidence>
<dbReference type="InterPro" id="IPR057650">
    <property type="entry name" value="UBL_UBAC1"/>
</dbReference>
<dbReference type="PROSITE" id="PS50030">
    <property type="entry name" value="UBA"/>
    <property type="match status" value="2"/>
</dbReference>
<sequence>MFLWMQQHIISVWHNAKSIVRTGKQQSSTISSIETEYIMSKSKHFSINIVSSEGKINSFTVTSDMSINKVKAIAMKYFYNNDTSRNIINFRLVQSSKFKWLIDDSTLTDEQIYENDELMLTKIRSSSINENLSDEALKGPSEQLISQVTKVLPICNPPKQIPFLHCPADFQNEVRKILITLIKASAKIILYSPEAQKLCDILKEKLEARCKPNINPNTVKLLTEMGYTEKKVFKALRLRKSNMMEAIEWLTEHQNDSEDDFDDDDSDLVSVEKECQSLKNEENILHIVDHLLESYHRYKKMDFKPSPKALQLLLEMGFEEKSIIEALKITGNNQTNACEWLLGERRYSLQDLNKELDSDSPIYKAIMMDPRIQLSLINPHMLLVYLSMLETPVAIGERIRDPEIGPILDHIIATYHAEKHAIYMNQYVIDF</sequence>
<dbReference type="Proteomes" id="UP001642520">
    <property type="component" value="Unassembled WGS sequence"/>
</dbReference>
<dbReference type="Gene3D" id="1.10.8.10">
    <property type="entry name" value="DNA helicase RuvA subunit, C-terminal domain"/>
    <property type="match status" value="2"/>
</dbReference>
<dbReference type="InterPro" id="IPR052476">
    <property type="entry name" value="UBAC1"/>
</dbReference>
<dbReference type="SUPFAM" id="SSF46934">
    <property type="entry name" value="UBA-like"/>
    <property type="match status" value="2"/>
</dbReference>
<name>A0ABP1P4F8_XYLVO</name>
<dbReference type="InterPro" id="IPR015940">
    <property type="entry name" value="UBA"/>
</dbReference>
<dbReference type="Pfam" id="PF23326">
    <property type="entry name" value="UBL_UBAC1"/>
    <property type="match status" value="1"/>
</dbReference>
<dbReference type="PANTHER" id="PTHR46738">
    <property type="entry name" value="UBIQUITIN-ASSOCIATED DOMAIN-CONTAINING PROTEIN 1"/>
    <property type="match status" value="1"/>
</dbReference>
<dbReference type="EMBL" id="CAXAJV020001299">
    <property type="protein sequence ID" value="CAL7948161.1"/>
    <property type="molecule type" value="Genomic_DNA"/>
</dbReference>
<evidence type="ECO:0000313" key="2">
    <source>
        <dbReference type="EMBL" id="CAL7948161.1"/>
    </source>
</evidence>